<dbReference type="InterPro" id="IPR001296">
    <property type="entry name" value="Glyco_trans_1"/>
</dbReference>
<gene>
    <name evidence="3" type="ORF">LuPra_03614</name>
</gene>
<dbReference type="CDD" id="cd03801">
    <property type="entry name" value="GT4_PimA-like"/>
    <property type="match status" value="1"/>
</dbReference>
<dbReference type="Pfam" id="PF13439">
    <property type="entry name" value="Glyco_transf_4"/>
    <property type="match status" value="1"/>
</dbReference>
<dbReference type="EMBL" id="CP015136">
    <property type="protein sequence ID" value="AMY10384.1"/>
    <property type="molecule type" value="Genomic_DNA"/>
</dbReference>
<dbReference type="STRING" id="1855912.LuPra_03614"/>
<evidence type="ECO:0000313" key="3">
    <source>
        <dbReference type="EMBL" id="AMY10384.1"/>
    </source>
</evidence>
<evidence type="ECO:0000259" key="2">
    <source>
        <dbReference type="Pfam" id="PF13439"/>
    </source>
</evidence>
<dbReference type="OrthoDB" id="9795068at2"/>
<dbReference type="GO" id="GO:0004373">
    <property type="term" value="F:alpha-1,4-glucan glucosyltransferase (UDP-glucose donor) activity"/>
    <property type="evidence" value="ECO:0007669"/>
    <property type="project" value="UniProtKB-EC"/>
</dbReference>
<reference evidence="4" key="2">
    <citation type="submission" date="2016-04" db="EMBL/GenBank/DDBJ databases">
        <title>First Complete Genome Sequence of a Subdivision 6 Acidobacterium.</title>
        <authorList>
            <person name="Huang S."/>
            <person name="Vieira S."/>
            <person name="Bunk B."/>
            <person name="Riedel T."/>
            <person name="Sproeer C."/>
            <person name="Overmann J."/>
        </authorList>
    </citation>
    <scope>NUCLEOTIDE SEQUENCE [LARGE SCALE GENOMIC DNA]</scope>
    <source>
        <strain evidence="4">DSM 100886 HEG_-6_39</strain>
    </source>
</reference>
<dbReference type="KEGG" id="abac:LuPra_03614"/>
<name>A0A143PRE0_LUTPR</name>
<accession>A0A143PRE0</accession>
<dbReference type="EC" id="2.4.1.11" evidence="3"/>
<protein>
    <submittedName>
        <fullName evidence="3">Glycogen synthase</fullName>
        <ecNumber evidence="3">2.4.1.11</ecNumber>
    </submittedName>
</protein>
<feature type="domain" description="Glycosyltransferase subfamily 4-like N-terminal" evidence="2">
    <location>
        <begin position="12"/>
        <end position="175"/>
    </location>
</feature>
<sequence>MTIVHVIPFLWSGAGRVVIRLCEAQRRSGHAVHVVTSVNSRGLSDWQPHRRAASRLGVRHHRIDTFDRDPASFWPATGAIGDLLNHLRPAVVHAHAGVPAAAVAMAVAGTTGRPAIVGQLYSWGPNRPAWMDQMDLWGFRNADAVIASARAYHHLLAAGGVEARRLHLVRLGIDVAPEKNQSLRPRPRSGPRLGFVGRIEPRKDQRGLVALLSELRRHQPAVTLDLVGPVADPAYDALVDADIRRLGLEGHVRRVGQVRDVWRHLRSWDLFVSLSTDEGQGLAVLEAMSVGVPVAARSAPGIEDYLEDGRTGIVLRGTSSKHLARALRLGLADVPVLARIARRGAAMVVRRYRWQETIARVEAVYACAIDDAKRRRRT</sequence>
<dbReference type="Pfam" id="PF00534">
    <property type="entry name" value="Glycos_transf_1"/>
    <property type="match status" value="1"/>
</dbReference>
<dbReference type="InterPro" id="IPR028098">
    <property type="entry name" value="Glyco_trans_4-like_N"/>
</dbReference>
<evidence type="ECO:0000313" key="4">
    <source>
        <dbReference type="Proteomes" id="UP000076079"/>
    </source>
</evidence>
<dbReference type="RefSeq" id="WP_110172027.1">
    <property type="nucleotide sequence ID" value="NZ_CP015136.1"/>
</dbReference>
<keyword evidence="4" id="KW-1185">Reference proteome</keyword>
<keyword evidence="3" id="KW-0328">Glycosyltransferase</keyword>
<evidence type="ECO:0000259" key="1">
    <source>
        <dbReference type="Pfam" id="PF00534"/>
    </source>
</evidence>
<reference evidence="3 4" key="1">
    <citation type="journal article" date="2016" name="Genome Announc.">
        <title>First Complete Genome Sequence of a Subdivision 6 Acidobacterium Strain.</title>
        <authorList>
            <person name="Huang S."/>
            <person name="Vieira S."/>
            <person name="Bunk B."/>
            <person name="Riedel T."/>
            <person name="Sproer C."/>
            <person name="Overmann J."/>
        </authorList>
    </citation>
    <scope>NUCLEOTIDE SEQUENCE [LARGE SCALE GENOMIC DNA]</scope>
    <source>
        <strain evidence="4">DSM 100886 HEG_-6_39</strain>
    </source>
</reference>
<keyword evidence="3" id="KW-0808">Transferase</keyword>
<dbReference type="AlphaFoldDB" id="A0A143PRE0"/>
<organism evidence="3 4">
    <name type="scientific">Luteitalea pratensis</name>
    <dbReference type="NCBI Taxonomy" id="1855912"/>
    <lineage>
        <taxon>Bacteria</taxon>
        <taxon>Pseudomonadati</taxon>
        <taxon>Acidobacteriota</taxon>
        <taxon>Vicinamibacteria</taxon>
        <taxon>Vicinamibacterales</taxon>
        <taxon>Vicinamibacteraceae</taxon>
        <taxon>Luteitalea</taxon>
    </lineage>
</organism>
<dbReference type="Proteomes" id="UP000076079">
    <property type="component" value="Chromosome"/>
</dbReference>
<dbReference type="PANTHER" id="PTHR12526">
    <property type="entry name" value="GLYCOSYLTRANSFERASE"/>
    <property type="match status" value="1"/>
</dbReference>
<dbReference type="Gene3D" id="3.40.50.2000">
    <property type="entry name" value="Glycogen Phosphorylase B"/>
    <property type="match status" value="2"/>
</dbReference>
<proteinExistence type="predicted"/>
<feature type="domain" description="Glycosyl transferase family 1" evidence="1">
    <location>
        <begin position="190"/>
        <end position="344"/>
    </location>
</feature>
<dbReference type="SUPFAM" id="SSF53756">
    <property type="entry name" value="UDP-Glycosyltransferase/glycogen phosphorylase"/>
    <property type="match status" value="1"/>
</dbReference>